<evidence type="ECO:0000256" key="6">
    <source>
        <dbReference type="ARBA" id="ARBA00022989"/>
    </source>
</evidence>
<dbReference type="Pfam" id="PF00528">
    <property type="entry name" value="BPD_transp_1"/>
    <property type="match status" value="1"/>
</dbReference>
<organism evidence="10 11">
    <name type="scientific">Clostridium cylindrosporum DSM 605</name>
    <dbReference type="NCBI Taxonomy" id="1121307"/>
    <lineage>
        <taxon>Bacteria</taxon>
        <taxon>Bacillati</taxon>
        <taxon>Bacillota</taxon>
        <taxon>Clostridia</taxon>
        <taxon>Eubacteriales</taxon>
        <taxon>Clostridiaceae</taxon>
        <taxon>Clostridium</taxon>
    </lineage>
</organism>
<dbReference type="EMBL" id="LFVU01000009">
    <property type="protein sequence ID" value="KMT22410.1"/>
    <property type="molecule type" value="Genomic_DNA"/>
</dbReference>
<dbReference type="OrthoDB" id="9793490at2"/>
<feature type="domain" description="ABC transmembrane type-1" evidence="9">
    <location>
        <begin position="12"/>
        <end position="203"/>
    </location>
</feature>
<evidence type="ECO:0000256" key="2">
    <source>
        <dbReference type="ARBA" id="ARBA00007069"/>
    </source>
</evidence>
<dbReference type="InterPro" id="IPR035906">
    <property type="entry name" value="MetI-like_sf"/>
</dbReference>
<evidence type="ECO:0000256" key="1">
    <source>
        <dbReference type="ARBA" id="ARBA00004651"/>
    </source>
</evidence>
<comment type="caution">
    <text evidence="10">The sequence shown here is derived from an EMBL/GenBank/DDBJ whole genome shotgun (WGS) entry which is preliminary data.</text>
</comment>
<reference evidence="10 11" key="1">
    <citation type="submission" date="2015-06" db="EMBL/GenBank/DDBJ databases">
        <title>Draft genome sequence of the purine-degrading Clostridium cylindrosporum HC-1 (DSM 605).</title>
        <authorList>
            <person name="Poehlein A."/>
            <person name="Schiel-Bengelsdorf B."/>
            <person name="Bengelsdorf F."/>
            <person name="Daniel R."/>
            <person name="Duerre P."/>
        </authorList>
    </citation>
    <scope>NUCLEOTIDE SEQUENCE [LARGE SCALE GENOMIC DNA]</scope>
    <source>
        <strain evidence="10 11">DSM 605</strain>
    </source>
</reference>
<dbReference type="GO" id="GO:0048473">
    <property type="term" value="P:D-methionine transmembrane transport"/>
    <property type="evidence" value="ECO:0007669"/>
    <property type="project" value="TreeGrafter"/>
</dbReference>
<feature type="transmembrane region" description="Helical" evidence="8">
    <location>
        <begin position="50"/>
        <end position="74"/>
    </location>
</feature>
<feature type="transmembrane region" description="Helical" evidence="8">
    <location>
        <begin position="80"/>
        <end position="100"/>
    </location>
</feature>
<keyword evidence="7 8" id="KW-0472">Membrane</keyword>
<evidence type="ECO:0000256" key="4">
    <source>
        <dbReference type="ARBA" id="ARBA00022475"/>
    </source>
</evidence>
<dbReference type="Gene3D" id="1.10.3720.10">
    <property type="entry name" value="MetI-like"/>
    <property type="match status" value="1"/>
</dbReference>
<evidence type="ECO:0000256" key="3">
    <source>
        <dbReference type="ARBA" id="ARBA00022448"/>
    </source>
</evidence>
<dbReference type="STRING" id="1121307.CLCY_14c00080"/>
<keyword evidence="3 8" id="KW-0813">Transport</keyword>
<dbReference type="RefSeq" id="WP_048570035.1">
    <property type="nucleotide sequence ID" value="NZ_LFVU01000009.1"/>
</dbReference>
<dbReference type="PANTHER" id="PTHR30450">
    <property type="entry name" value="ABC TRANSPORTER PERMEASE"/>
    <property type="match status" value="1"/>
</dbReference>
<dbReference type="FunFam" id="1.10.3720.10:FF:000002">
    <property type="entry name" value="D-methionine ABC transporter permease MetI"/>
    <property type="match status" value="1"/>
</dbReference>
<feature type="transmembrane region" description="Helical" evidence="8">
    <location>
        <begin position="144"/>
        <end position="166"/>
    </location>
</feature>
<dbReference type="SUPFAM" id="SSF161098">
    <property type="entry name" value="MetI-like"/>
    <property type="match status" value="1"/>
</dbReference>
<name>A0A0J8D8M3_CLOCY</name>
<accession>A0A0J8D8M3</accession>
<dbReference type="PANTHER" id="PTHR30450:SF14">
    <property type="entry name" value="TRANSPORTER, PERMEASE PROTEIN, PUTATIVE-RELATED"/>
    <property type="match status" value="1"/>
</dbReference>
<gene>
    <name evidence="10" type="primary">metI</name>
    <name evidence="10" type="ORF">CLCY_14c00080</name>
</gene>
<evidence type="ECO:0000313" key="11">
    <source>
        <dbReference type="Proteomes" id="UP000036756"/>
    </source>
</evidence>
<dbReference type="Proteomes" id="UP000036756">
    <property type="component" value="Unassembled WGS sequence"/>
</dbReference>
<keyword evidence="4" id="KW-1003">Cell membrane</keyword>
<evidence type="ECO:0000259" key="9">
    <source>
        <dbReference type="PROSITE" id="PS50928"/>
    </source>
</evidence>
<dbReference type="PATRIC" id="fig|1121307.3.peg.288"/>
<comment type="similarity">
    <text evidence="2">Belongs to the binding-protein-dependent transport system permease family. CysTW subfamily.</text>
</comment>
<feature type="transmembrane region" description="Helical" evidence="8">
    <location>
        <begin position="186"/>
        <end position="209"/>
    </location>
</feature>
<dbReference type="PROSITE" id="PS50928">
    <property type="entry name" value="ABC_TM1"/>
    <property type="match status" value="1"/>
</dbReference>
<evidence type="ECO:0000256" key="8">
    <source>
        <dbReference type="RuleBase" id="RU363032"/>
    </source>
</evidence>
<proteinExistence type="inferred from homology"/>
<dbReference type="AlphaFoldDB" id="A0A0J8D8M3"/>
<evidence type="ECO:0000256" key="5">
    <source>
        <dbReference type="ARBA" id="ARBA00022692"/>
    </source>
</evidence>
<dbReference type="GO" id="GO:0005886">
    <property type="term" value="C:plasma membrane"/>
    <property type="evidence" value="ECO:0007669"/>
    <property type="project" value="UniProtKB-SubCell"/>
</dbReference>
<feature type="transmembrane region" description="Helical" evidence="8">
    <location>
        <begin position="16"/>
        <end position="38"/>
    </location>
</feature>
<evidence type="ECO:0000313" key="10">
    <source>
        <dbReference type="EMBL" id="KMT22410.1"/>
    </source>
</evidence>
<keyword evidence="11" id="KW-1185">Reference proteome</keyword>
<dbReference type="InterPro" id="IPR000515">
    <property type="entry name" value="MetI-like"/>
</dbReference>
<dbReference type="CDD" id="cd06261">
    <property type="entry name" value="TM_PBP2"/>
    <property type="match status" value="1"/>
</dbReference>
<evidence type="ECO:0000256" key="7">
    <source>
        <dbReference type="ARBA" id="ARBA00023136"/>
    </source>
</evidence>
<keyword evidence="5 8" id="KW-0812">Transmembrane</keyword>
<protein>
    <submittedName>
        <fullName evidence="10">D-methionine transport system permease protein MetI</fullName>
    </submittedName>
</protein>
<keyword evidence="6 8" id="KW-1133">Transmembrane helix</keyword>
<dbReference type="InterPro" id="IPR051322">
    <property type="entry name" value="AA_ABC_Transporter_Permease"/>
</dbReference>
<comment type="subcellular location">
    <subcellularLocation>
        <location evidence="1 8">Cell membrane</location>
        <topology evidence="1 8">Multi-pass membrane protein</topology>
    </subcellularLocation>
</comment>
<sequence length="215" mass="23362">MLVTTQQLIKAFVDTILMVSWSLFIGTLIAIPLALILVLTRPDGILQNKYVYSIFNVVINILRSLPFIILLVAIMPFTRLVVGTSIGIKAAIVPLIVYIAPYISRLIENSLLEVDRGIIEASQAMGATTYQVIRYFLIPEAMPSLVLSITTATIGLIGATAMAGTVGAGGVGDIAISYGYERFDTLVMVITVLILIAVVQLVQNIGNYVSRKLRY</sequence>